<dbReference type="EMBL" id="JAPQKO010000001">
    <property type="protein sequence ID" value="KAJ5183818.1"/>
    <property type="molecule type" value="Genomic_DNA"/>
</dbReference>
<reference evidence="1" key="1">
    <citation type="submission" date="2022-11" db="EMBL/GenBank/DDBJ databases">
        <authorList>
            <person name="Petersen C."/>
        </authorList>
    </citation>
    <scope>NUCLEOTIDE SEQUENCE</scope>
    <source>
        <strain evidence="1">IBT 21917</strain>
    </source>
</reference>
<reference evidence="1" key="2">
    <citation type="journal article" date="2023" name="IMA Fungus">
        <title>Comparative genomic study of the Penicillium genus elucidates a diverse pangenome and 15 lateral gene transfer events.</title>
        <authorList>
            <person name="Petersen C."/>
            <person name="Sorensen T."/>
            <person name="Nielsen M.R."/>
            <person name="Sondergaard T.E."/>
            <person name="Sorensen J.L."/>
            <person name="Fitzpatrick D.A."/>
            <person name="Frisvad J.C."/>
            <person name="Nielsen K.L."/>
        </authorList>
    </citation>
    <scope>NUCLEOTIDE SEQUENCE</scope>
    <source>
        <strain evidence="1">IBT 21917</strain>
    </source>
</reference>
<sequence>MAGSFAILSSITDFAGTSEISGVASTAAGVGSGIATIGAGVQNLLSDATEAANAVLQHGKVSHQISYNAGWFIQKYRESLENYATRLLEAPADDKNLTQYLDIFKDGKFADQVDKKYAENFRDLIRNTVYSSSLAAIWRQNTRKSTG</sequence>
<accession>A0A9W9LZQ3</accession>
<protein>
    <submittedName>
        <fullName evidence="1">Uncharacterized protein</fullName>
    </submittedName>
</protein>
<gene>
    <name evidence="1" type="ORF">N7492_001434</name>
</gene>
<comment type="caution">
    <text evidence="1">The sequence shown here is derived from an EMBL/GenBank/DDBJ whole genome shotgun (WGS) entry which is preliminary data.</text>
</comment>
<evidence type="ECO:0000313" key="2">
    <source>
        <dbReference type="Proteomes" id="UP001146351"/>
    </source>
</evidence>
<proteinExistence type="predicted"/>
<keyword evidence="2" id="KW-1185">Reference proteome</keyword>
<dbReference type="AlphaFoldDB" id="A0A9W9LZQ3"/>
<evidence type="ECO:0000313" key="1">
    <source>
        <dbReference type="EMBL" id="KAJ5183818.1"/>
    </source>
</evidence>
<organism evidence="1 2">
    <name type="scientific">Penicillium capsulatum</name>
    <dbReference type="NCBI Taxonomy" id="69766"/>
    <lineage>
        <taxon>Eukaryota</taxon>
        <taxon>Fungi</taxon>
        <taxon>Dikarya</taxon>
        <taxon>Ascomycota</taxon>
        <taxon>Pezizomycotina</taxon>
        <taxon>Eurotiomycetes</taxon>
        <taxon>Eurotiomycetidae</taxon>
        <taxon>Eurotiales</taxon>
        <taxon>Aspergillaceae</taxon>
        <taxon>Penicillium</taxon>
    </lineage>
</organism>
<dbReference type="Proteomes" id="UP001146351">
    <property type="component" value="Unassembled WGS sequence"/>
</dbReference>
<name>A0A9W9LZQ3_9EURO</name>